<sequence>MSAAWPLLRRHGPTAFGLALLVGAIYVVQREFRGLSVADIGTALAAIPPSALWIAGGLTLVAFAVLTIYDRLGSVYAGHPVSYARTSLASFVSYTLAHNLGFAAVSGAAVRYRFYAAWGLTSLEIAKIVAFTSLTYGLGGFALGGLVLMVQPDILPWFRDHVPSWAMRVIAIVLWTTVLTYVVLSRLVSRIRIFGHDINLPGLKMALAQVALASVDVAVTAAIFYTLLPAADGLTFIIFLGIYVAGYTAGIAASVPGGIGVFDGFMLLALQPYMPPSHAVGALLLFRLYYYIIPLFVAGGLFAAFELTQRRAALGKLTANLRGGEALEAPALASLIGLGGTVLIFVGALPVKGTLMEEWAGPTAAIASHFAASVVGSLLLLIGYGMVRRLRVAMQLGLLLLLNGAAILWLRGEAWWLWGAFLLVFALLAATRSAFYRDARLLSETVSAETTLALGAVAACAITLALVAYDGAVADASWWQVVLSAAAPDSLRFTVGLSAILLLVALLRLLRPARNPALAYTPEVRERLASLGAEAPPEADGAVFGEAGVAGLAFLKRSGVWLALGDPGGETRDRISAIWRFRDLCESARVDPAFWRVGPELQRVYADIGLTAFPMVAAPGAPPSFIACRAEHDIDNLRLLLRERQDLT</sequence>
<accession>A0AAF1KID7</accession>
<feature type="transmembrane region" description="Helical" evidence="7">
    <location>
        <begin position="363"/>
        <end position="385"/>
    </location>
</feature>
<feature type="transmembrane region" description="Helical" evidence="7">
    <location>
        <begin position="415"/>
        <end position="431"/>
    </location>
</feature>
<comment type="caution">
    <text evidence="9">The sequence shown here is derived from an EMBL/GenBank/DDBJ whole genome shotgun (WGS) entry which is preliminary data.</text>
</comment>
<dbReference type="GO" id="GO:0016755">
    <property type="term" value="F:aminoacyltransferase activity"/>
    <property type="evidence" value="ECO:0007669"/>
    <property type="project" value="TreeGrafter"/>
</dbReference>
<dbReference type="Pfam" id="PF03706">
    <property type="entry name" value="LPG_synthase_TM"/>
    <property type="match status" value="1"/>
</dbReference>
<dbReference type="EMBL" id="JAAEDH010000006">
    <property type="protein sequence ID" value="MBR0654809.1"/>
    <property type="molecule type" value="Genomic_DNA"/>
</dbReference>
<dbReference type="AlphaFoldDB" id="A0AAF1KID7"/>
<reference evidence="9" key="1">
    <citation type="submission" date="2020-01" db="EMBL/GenBank/DDBJ databases">
        <authorList>
            <person name="Rat A."/>
        </authorList>
    </citation>
    <scope>NUCLEOTIDE SEQUENCE</scope>
    <source>
        <strain evidence="9">LMG 28251</strain>
    </source>
</reference>
<feature type="transmembrane region" description="Helical" evidence="7">
    <location>
        <begin position="392"/>
        <end position="409"/>
    </location>
</feature>
<evidence type="ECO:0000256" key="1">
    <source>
        <dbReference type="ARBA" id="ARBA00004651"/>
    </source>
</evidence>
<reference evidence="9" key="2">
    <citation type="journal article" date="2021" name="Syst. Appl. Microbiol.">
        <title>Roseomonas hellenica sp. nov., isolated from roots of wild-growing Alkanna tinctoria.</title>
        <authorList>
            <person name="Rat A."/>
            <person name="Naranjo H.D."/>
            <person name="Lebbe L."/>
            <person name="Cnockaert M."/>
            <person name="Krigas N."/>
            <person name="Grigoriadou K."/>
            <person name="Maloupa E."/>
            <person name="Willems A."/>
        </authorList>
    </citation>
    <scope>NUCLEOTIDE SEQUENCE</scope>
    <source>
        <strain evidence="9">LMG 28251</strain>
    </source>
</reference>
<proteinExistence type="predicted"/>
<dbReference type="Pfam" id="PF09924">
    <property type="entry name" value="LPG_synthase_C"/>
    <property type="match status" value="1"/>
</dbReference>
<evidence type="ECO:0000256" key="2">
    <source>
        <dbReference type="ARBA" id="ARBA00022475"/>
    </source>
</evidence>
<name>A0AAF1KID7_9PROT</name>
<feature type="transmembrane region" description="Helical" evidence="7">
    <location>
        <begin position="205"/>
        <end position="228"/>
    </location>
</feature>
<dbReference type="PANTHER" id="PTHR34697:SF2">
    <property type="entry name" value="PHOSPHATIDYLGLYCEROL LYSYLTRANSFERASE"/>
    <property type="match status" value="1"/>
</dbReference>
<feature type="transmembrane region" description="Helical" evidence="7">
    <location>
        <begin position="491"/>
        <end position="510"/>
    </location>
</feature>
<feature type="transmembrane region" description="Helical" evidence="7">
    <location>
        <begin position="288"/>
        <end position="308"/>
    </location>
</feature>
<feature type="transmembrane region" description="Helical" evidence="7">
    <location>
        <begin position="12"/>
        <end position="28"/>
    </location>
</feature>
<evidence type="ECO:0000313" key="9">
    <source>
        <dbReference type="EMBL" id="MBR0654809.1"/>
    </source>
</evidence>
<evidence type="ECO:0000256" key="3">
    <source>
        <dbReference type="ARBA" id="ARBA00022679"/>
    </source>
</evidence>
<evidence type="ECO:0000256" key="4">
    <source>
        <dbReference type="ARBA" id="ARBA00022692"/>
    </source>
</evidence>
<feature type="transmembrane region" description="Helical" evidence="7">
    <location>
        <begin position="329"/>
        <end position="351"/>
    </location>
</feature>
<dbReference type="InterPro" id="IPR051211">
    <property type="entry name" value="PG_lysyltransferase"/>
</dbReference>
<comment type="subcellular location">
    <subcellularLocation>
        <location evidence="1">Cell membrane</location>
        <topology evidence="1">Multi-pass membrane protein</topology>
    </subcellularLocation>
</comment>
<dbReference type="Proteomes" id="UP001196068">
    <property type="component" value="Unassembled WGS sequence"/>
</dbReference>
<keyword evidence="3" id="KW-0808">Transferase</keyword>
<evidence type="ECO:0000256" key="6">
    <source>
        <dbReference type="ARBA" id="ARBA00023136"/>
    </source>
</evidence>
<feature type="transmembrane region" description="Helical" evidence="7">
    <location>
        <begin position="234"/>
        <end position="252"/>
    </location>
</feature>
<protein>
    <submittedName>
        <fullName evidence="9">Lysylphosphatidylglycerol synthetase family protein</fullName>
    </submittedName>
</protein>
<dbReference type="PANTHER" id="PTHR34697">
    <property type="entry name" value="PHOSPHATIDYLGLYCEROL LYSYLTRANSFERASE"/>
    <property type="match status" value="1"/>
</dbReference>
<feature type="transmembrane region" description="Helical" evidence="7">
    <location>
        <begin position="128"/>
        <end position="150"/>
    </location>
</feature>
<feature type="domain" description="Phosphatidylglycerol lysyltransferase C-terminal" evidence="8">
    <location>
        <begin position="544"/>
        <end position="613"/>
    </location>
</feature>
<dbReference type="GO" id="GO:0005886">
    <property type="term" value="C:plasma membrane"/>
    <property type="evidence" value="ECO:0007669"/>
    <property type="project" value="UniProtKB-SubCell"/>
</dbReference>
<keyword evidence="10" id="KW-1185">Reference proteome</keyword>
<keyword evidence="4 7" id="KW-0812">Transmembrane</keyword>
<dbReference type="GO" id="GO:0055091">
    <property type="term" value="P:phospholipid homeostasis"/>
    <property type="evidence" value="ECO:0007669"/>
    <property type="project" value="TreeGrafter"/>
</dbReference>
<dbReference type="RefSeq" id="WP_211873633.1">
    <property type="nucleotide sequence ID" value="NZ_JAAEDH010000006.1"/>
</dbReference>
<keyword evidence="6 7" id="KW-0472">Membrane</keyword>
<gene>
    <name evidence="9" type="ORF">GXW79_06935</name>
</gene>
<evidence type="ECO:0000256" key="5">
    <source>
        <dbReference type="ARBA" id="ARBA00022989"/>
    </source>
</evidence>
<organism evidence="9 10">
    <name type="scientific">Plastoroseomonas arctica</name>
    <dbReference type="NCBI Taxonomy" id="1509237"/>
    <lineage>
        <taxon>Bacteria</taxon>
        <taxon>Pseudomonadati</taxon>
        <taxon>Pseudomonadota</taxon>
        <taxon>Alphaproteobacteria</taxon>
        <taxon>Acetobacterales</taxon>
        <taxon>Acetobacteraceae</taxon>
        <taxon>Plastoroseomonas</taxon>
    </lineage>
</organism>
<feature type="transmembrane region" description="Helical" evidence="7">
    <location>
        <begin position="88"/>
        <end position="108"/>
    </location>
</feature>
<feature type="transmembrane region" description="Helical" evidence="7">
    <location>
        <begin position="165"/>
        <end position="184"/>
    </location>
</feature>
<feature type="transmembrane region" description="Helical" evidence="7">
    <location>
        <begin position="452"/>
        <end position="471"/>
    </location>
</feature>
<feature type="transmembrane region" description="Helical" evidence="7">
    <location>
        <begin position="40"/>
        <end position="68"/>
    </location>
</feature>
<evidence type="ECO:0000256" key="7">
    <source>
        <dbReference type="SAM" id="Phobius"/>
    </source>
</evidence>
<dbReference type="InterPro" id="IPR022791">
    <property type="entry name" value="L-PG_synthase/AglD"/>
</dbReference>
<evidence type="ECO:0000259" key="8">
    <source>
        <dbReference type="Pfam" id="PF09924"/>
    </source>
</evidence>
<keyword evidence="5 7" id="KW-1133">Transmembrane helix</keyword>
<dbReference type="InterPro" id="IPR024320">
    <property type="entry name" value="LPG_synthase_C"/>
</dbReference>
<evidence type="ECO:0000313" key="10">
    <source>
        <dbReference type="Proteomes" id="UP001196068"/>
    </source>
</evidence>
<keyword evidence="2" id="KW-1003">Cell membrane</keyword>